<protein>
    <recommendedName>
        <fullName evidence="2">Fe2OG dioxygenase domain-containing protein</fullName>
    </recommendedName>
</protein>
<organism evidence="3 4">
    <name type="scientific">Ganoderma sinense ZZ0214-1</name>
    <dbReference type="NCBI Taxonomy" id="1077348"/>
    <lineage>
        <taxon>Eukaryota</taxon>
        <taxon>Fungi</taxon>
        <taxon>Dikarya</taxon>
        <taxon>Basidiomycota</taxon>
        <taxon>Agaricomycotina</taxon>
        <taxon>Agaricomycetes</taxon>
        <taxon>Polyporales</taxon>
        <taxon>Polyporaceae</taxon>
        <taxon>Ganoderma</taxon>
    </lineage>
</organism>
<evidence type="ECO:0000256" key="1">
    <source>
        <dbReference type="SAM" id="MobiDB-lite"/>
    </source>
</evidence>
<dbReference type="Pfam" id="PF13640">
    <property type="entry name" value="2OG-FeII_Oxy_3"/>
    <property type="match status" value="1"/>
</dbReference>
<dbReference type="PROSITE" id="PS51471">
    <property type="entry name" value="FE2OG_OXY"/>
    <property type="match status" value="1"/>
</dbReference>
<keyword evidence="4" id="KW-1185">Reference proteome</keyword>
<dbReference type="PANTHER" id="PTHR33099:SF14">
    <property type="entry name" value="PROLYL 4-HYDROXYLASE ALPHA SUBUNIT FE(2+) 2OG DIOXYGENASE DOMAIN-CONTAINING PROTEIN"/>
    <property type="match status" value="1"/>
</dbReference>
<name>A0A2G8SHP0_9APHY</name>
<dbReference type="OrthoDB" id="27483at2759"/>
<feature type="compositionally biased region" description="Acidic residues" evidence="1">
    <location>
        <begin position="566"/>
        <end position="609"/>
    </location>
</feature>
<feature type="domain" description="Fe2OG dioxygenase" evidence="2">
    <location>
        <begin position="293"/>
        <end position="391"/>
    </location>
</feature>
<dbReference type="STRING" id="1077348.A0A2G8SHP0"/>
<gene>
    <name evidence="3" type="ORF">GSI_04736</name>
</gene>
<dbReference type="InterPro" id="IPR005123">
    <property type="entry name" value="Oxoglu/Fe-dep_dioxygenase_dom"/>
</dbReference>
<dbReference type="AlphaFoldDB" id="A0A2G8SHP0"/>
<evidence type="ECO:0000313" key="4">
    <source>
        <dbReference type="Proteomes" id="UP000230002"/>
    </source>
</evidence>
<dbReference type="InterPro" id="IPR044862">
    <property type="entry name" value="Pro_4_hyd_alph_FE2OG_OXY"/>
</dbReference>
<feature type="region of interest" description="Disordered" evidence="1">
    <location>
        <begin position="480"/>
        <end position="513"/>
    </location>
</feature>
<reference evidence="3 4" key="1">
    <citation type="journal article" date="2015" name="Sci. Rep.">
        <title>Chromosome-level genome map provides insights into diverse defense mechanisms in the medicinal fungus Ganoderma sinense.</title>
        <authorList>
            <person name="Zhu Y."/>
            <person name="Xu J."/>
            <person name="Sun C."/>
            <person name="Zhou S."/>
            <person name="Xu H."/>
            <person name="Nelson D.R."/>
            <person name="Qian J."/>
            <person name="Song J."/>
            <person name="Luo H."/>
            <person name="Xiang L."/>
            <person name="Li Y."/>
            <person name="Xu Z."/>
            <person name="Ji A."/>
            <person name="Wang L."/>
            <person name="Lu S."/>
            <person name="Hayward A."/>
            <person name="Sun W."/>
            <person name="Li X."/>
            <person name="Schwartz D.C."/>
            <person name="Wang Y."/>
            <person name="Chen S."/>
        </authorList>
    </citation>
    <scope>NUCLEOTIDE SEQUENCE [LARGE SCALE GENOMIC DNA]</scope>
    <source>
        <strain evidence="3 4">ZZ0214-1</strain>
    </source>
</reference>
<dbReference type="Gene3D" id="2.60.120.620">
    <property type="entry name" value="q2cbj1_9rhob like domain"/>
    <property type="match status" value="1"/>
</dbReference>
<evidence type="ECO:0000259" key="2">
    <source>
        <dbReference type="PROSITE" id="PS51471"/>
    </source>
</evidence>
<accession>A0A2G8SHP0</accession>
<dbReference type="EMBL" id="AYKW01000008">
    <property type="protein sequence ID" value="PIL33286.1"/>
    <property type="molecule type" value="Genomic_DNA"/>
</dbReference>
<feature type="region of interest" description="Disordered" evidence="1">
    <location>
        <begin position="560"/>
        <end position="609"/>
    </location>
</feature>
<sequence>MLSESGGPSSSKLAFRVHKSILSLRSEIFSDLFPLPDPNAAAATTPQTTSATCSSFLCYGKKYVGLLLQPGRARLRPVHKYAIQDVLDEALSRLKRFYTADLSAWQDPTARSRYVTATDADAPEAVVCVRLAASFWGPPKAKDGTVPESDPDLESPVSALSVADQMGSAYCEPLTISYREDSQCQPRSITGSGVLEVARDNFELYYGRKDARFVDFLEASTSNDQSDIEGLAQACERAKFGRGAETILDETYRKAGKMDSTNFKTGLDLESTRLLETVRLGLLPQAAETRIVRPELYKLNVYSEGAFFKPHKDTPRRQSMFGSLVVIFPTPHSGGALVLRHGDKEFTFDAAAALTGRTSSIAYIAFFSDVEHEVLPVLSGHRVTLTYNLYYGSLRTPVPPTHLDAVQPPHASASGVKAPLAALLDDPTFLPRGGALGFRLCHDYPFPEAWPWTGDETVTDPLKSLEEWLKGSDAALSDWRAPRSGCGRACRGDEEEELEEDRPGQGERDEDEVEKLTVHWITDGGCGQGPCSPYLTYGNEAALNWLYMRVCLLVKIGPYGRRSETGEDTEDEEDESSDNDDPEDGALGENYEEEDPDEESDDDQTQAEN</sequence>
<comment type="caution">
    <text evidence="3">The sequence shown here is derived from an EMBL/GenBank/DDBJ whole genome shotgun (WGS) entry which is preliminary data.</text>
</comment>
<dbReference type="Proteomes" id="UP000230002">
    <property type="component" value="Unassembled WGS sequence"/>
</dbReference>
<evidence type="ECO:0000313" key="3">
    <source>
        <dbReference type="EMBL" id="PIL33286.1"/>
    </source>
</evidence>
<proteinExistence type="predicted"/>
<dbReference type="PANTHER" id="PTHR33099">
    <property type="entry name" value="FE2OG DIOXYGENASE DOMAIN-CONTAINING PROTEIN"/>
    <property type="match status" value="1"/>
</dbReference>